<dbReference type="PANTHER" id="PTHR36959:SF2">
    <property type="entry name" value="ALTERED INHERITANCE OF MITOCHONDRIA PROTEIN 24, MITOCHONDRIAL"/>
    <property type="match status" value="1"/>
</dbReference>
<dbReference type="GO" id="GO:0007007">
    <property type="term" value="P:inner mitochondrial membrane organization"/>
    <property type="evidence" value="ECO:0007669"/>
    <property type="project" value="TreeGrafter"/>
</dbReference>
<name>A0A642UWB8_9ASCO</name>
<dbReference type="Proteomes" id="UP000761534">
    <property type="component" value="Unassembled WGS sequence"/>
</dbReference>
<evidence type="ECO:0000256" key="5">
    <source>
        <dbReference type="ARBA" id="ARBA00023128"/>
    </source>
</evidence>
<keyword evidence="4" id="KW-0809">Transit peptide</keyword>
<accession>A0A642UWB8</accession>
<keyword evidence="5 6" id="KW-0496">Mitochondrion</keyword>
<evidence type="ECO:0000256" key="2">
    <source>
        <dbReference type="ARBA" id="ARBA00009322"/>
    </source>
</evidence>
<keyword evidence="8" id="KW-1185">Reference proteome</keyword>
<evidence type="ECO:0000256" key="6">
    <source>
        <dbReference type="RuleBase" id="RU363045"/>
    </source>
</evidence>
<sequence>MTSKLTIDQPATKLASCLPVVYQKVTATSPITLLLGIKAQEPYYAVVPVSPEYNWIIAQRKALLGWTGNLSVAPYSRFKLWGNVEVSGNQGQVALAGEGGIFQVEVQKDQTFMVNPANVIAYTRLPDDSSRAFVRLPHTNLSIDIPWLKKYTSQIQLPEWAKRTATLLQSWATKLLWRDDIAFKVSGPRTLLIQTKATNLQNVLDKNELNDILKGQ</sequence>
<dbReference type="Gene3D" id="3.60.160.10">
    <property type="entry name" value="Mitochondrial biogenesis AIM24"/>
    <property type="match status" value="1"/>
</dbReference>
<gene>
    <name evidence="7" type="ORF">TRICI_005749</name>
</gene>
<comment type="similarity">
    <text evidence="2 6">Belongs to the AIM24 family.</text>
</comment>
<comment type="caution">
    <text evidence="7">The sequence shown here is derived from an EMBL/GenBank/DDBJ whole genome shotgun (WGS) entry which is preliminary data.</text>
</comment>
<organism evidence="7 8">
    <name type="scientific">Trichomonascus ciferrii</name>
    <dbReference type="NCBI Taxonomy" id="44093"/>
    <lineage>
        <taxon>Eukaryota</taxon>
        <taxon>Fungi</taxon>
        <taxon>Dikarya</taxon>
        <taxon>Ascomycota</taxon>
        <taxon>Saccharomycotina</taxon>
        <taxon>Dipodascomycetes</taxon>
        <taxon>Dipodascales</taxon>
        <taxon>Trichomonascaceae</taxon>
        <taxon>Trichomonascus</taxon>
        <taxon>Trichomonascus ciferrii complex</taxon>
    </lineage>
</organism>
<evidence type="ECO:0000256" key="1">
    <source>
        <dbReference type="ARBA" id="ARBA00004173"/>
    </source>
</evidence>
<evidence type="ECO:0000256" key="3">
    <source>
        <dbReference type="ARBA" id="ARBA00013287"/>
    </source>
</evidence>
<evidence type="ECO:0000313" key="8">
    <source>
        <dbReference type="Proteomes" id="UP000761534"/>
    </source>
</evidence>
<protein>
    <recommendedName>
        <fullName evidence="3 6">Altered inheritance of mitochondria protein 24, mitochondrial</fullName>
    </recommendedName>
</protein>
<comment type="subcellular location">
    <subcellularLocation>
        <location evidence="1 6">Mitochondrion</location>
    </subcellularLocation>
</comment>
<dbReference type="InterPro" id="IPR036983">
    <property type="entry name" value="AIM24_sf"/>
</dbReference>
<dbReference type="AlphaFoldDB" id="A0A642UWB8"/>
<dbReference type="VEuPathDB" id="FungiDB:TRICI_005749"/>
<dbReference type="EMBL" id="SWFS01000446">
    <property type="protein sequence ID" value="KAA8903198.1"/>
    <property type="molecule type" value="Genomic_DNA"/>
</dbReference>
<dbReference type="GO" id="GO:0005743">
    <property type="term" value="C:mitochondrial inner membrane"/>
    <property type="evidence" value="ECO:0007669"/>
    <property type="project" value="TreeGrafter"/>
</dbReference>
<dbReference type="Pfam" id="PF01987">
    <property type="entry name" value="AIM24"/>
    <property type="match status" value="1"/>
</dbReference>
<reference evidence="7" key="1">
    <citation type="journal article" date="2019" name="G3 (Bethesda)">
        <title>Genome Assemblies of Two Rare Opportunistic Yeast Pathogens: Diutina rugosa (syn. Candida rugosa) and Trichomonascus ciferrii (syn. Candida ciferrii).</title>
        <authorList>
            <person name="Mixao V."/>
            <person name="Saus E."/>
            <person name="Hansen A.P."/>
            <person name="Lass-Florl C."/>
            <person name="Gabaldon T."/>
        </authorList>
    </citation>
    <scope>NUCLEOTIDE SEQUENCE</scope>
    <source>
        <strain evidence="7">CBS 4856</strain>
    </source>
</reference>
<proteinExistence type="inferred from homology"/>
<dbReference type="OrthoDB" id="5295771at2759"/>
<dbReference type="InterPro" id="IPR002838">
    <property type="entry name" value="AIM24"/>
</dbReference>
<evidence type="ECO:0000256" key="4">
    <source>
        <dbReference type="ARBA" id="ARBA00022946"/>
    </source>
</evidence>
<evidence type="ECO:0000313" key="7">
    <source>
        <dbReference type="EMBL" id="KAA8903198.1"/>
    </source>
</evidence>
<dbReference type="PANTHER" id="PTHR36959">
    <property type="entry name" value="ALTERED INHERITANCE OF MITOCHONDRIA PROTEIN 24, MITOCHONDRIAL"/>
    <property type="match status" value="1"/>
</dbReference>